<feature type="region of interest" description="Disordered" evidence="2">
    <location>
        <begin position="48"/>
        <end position="88"/>
    </location>
</feature>
<dbReference type="Proteomes" id="UP001058974">
    <property type="component" value="Chromosome 7"/>
</dbReference>
<feature type="compositionally biased region" description="Basic and acidic residues" evidence="2">
    <location>
        <begin position="52"/>
        <end position="70"/>
    </location>
</feature>
<evidence type="ECO:0000256" key="2">
    <source>
        <dbReference type="SAM" id="MobiDB-lite"/>
    </source>
</evidence>
<proteinExistence type="predicted"/>
<keyword evidence="1" id="KW-0863">Zinc-finger</keyword>
<feature type="compositionally biased region" description="Polar residues" evidence="2">
    <location>
        <begin position="477"/>
        <end position="496"/>
    </location>
</feature>
<dbReference type="PANTHER" id="PTHR35746:SF1">
    <property type="entry name" value="PENTATRICOPEPTIDE REPEAT (PPR) SUPERFAMILY PROTEIN"/>
    <property type="match status" value="1"/>
</dbReference>
<dbReference type="Gramene" id="Psat7g076360.1">
    <property type="protein sequence ID" value="Psat7g076360.1.cds"/>
    <property type="gene ID" value="Psat7g076360"/>
</dbReference>
<dbReference type="Gramene" id="Psat07G0193200-T1">
    <property type="protein sequence ID" value="KAI5385125.1"/>
    <property type="gene ID" value="KIW84_071932"/>
</dbReference>
<evidence type="ECO:0000313" key="5">
    <source>
        <dbReference type="Proteomes" id="UP001058974"/>
    </source>
</evidence>
<keyword evidence="5" id="KW-1185">Reference proteome</keyword>
<accession>A0A9D4VJY3</accession>
<dbReference type="GO" id="GO:0008270">
    <property type="term" value="F:zinc ion binding"/>
    <property type="evidence" value="ECO:0007669"/>
    <property type="project" value="UniProtKB-KW"/>
</dbReference>
<keyword evidence="1" id="KW-0862">Zinc</keyword>
<feature type="compositionally biased region" description="Polar residues" evidence="2">
    <location>
        <begin position="626"/>
        <end position="637"/>
    </location>
</feature>
<reference evidence="4 5" key="1">
    <citation type="journal article" date="2022" name="Nat. Genet.">
        <title>Improved pea reference genome and pan-genome highlight genomic features and evolutionary characteristics.</title>
        <authorList>
            <person name="Yang T."/>
            <person name="Liu R."/>
            <person name="Luo Y."/>
            <person name="Hu S."/>
            <person name="Wang D."/>
            <person name="Wang C."/>
            <person name="Pandey M.K."/>
            <person name="Ge S."/>
            <person name="Xu Q."/>
            <person name="Li N."/>
            <person name="Li G."/>
            <person name="Huang Y."/>
            <person name="Saxena R.K."/>
            <person name="Ji Y."/>
            <person name="Li M."/>
            <person name="Yan X."/>
            <person name="He Y."/>
            <person name="Liu Y."/>
            <person name="Wang X."/>
            <person name="Xiang C."/>
            <person name="Varshney R.K."/>
            <person name="Ding H."/>
            <person name="Gao S."/>
            <person name="Zong X."/>
        </authorList>
    </citation>
    <scope>NUCLEOTIDE SEQUENCE [LARGE SCALE GENOMIC DNA]</scope>
    <source>
        <strain evidence="4 5">cv. Zhongwan 6</strain>
    </source>
</reference>
<feature type="region of interest" description="Disordered" evidence="2">
    <location>
        <begin position="716"/>
        <end position="740"/>
    </location>
</feature>
<feature type="region of interest" description="Disordered" evidence="2">
    <location>
        <begin position="811"/>
        <end position="842"/>
    </location>
</feature>
<gene>
    <name evidence="4" type="ORF">KIW84_071932</name>
</gene>
<dbReference type="PROSITE" id="PS50157">
    <property type="entry name" value="ZINC_FINGER_C2H2_2"/>
    <property type="match status" value="1"/>
</dbReference>
<comment type="caution">
    <text evidence="4">The sequence shown here is derived from an EMBL/GenBank/DDBJ whole genome shotgun (WGS) entry which is preliminary data.</text>
</comment>
<dbReference type="InterPro" id="IPR013087">
    <property type="entry name" value="Znf_C2H2_type"/>
</dbReference>
<name>A0A9D4VJY3_PEA</name>
<organism evidence="4 5">
    <name type="scientific">Pisum sativum</name>
    <name type="common">Garden pea</name>
    <name type="synonym">Lathyrus oleraceus</name>
    <dbReference type="NCBI Taxonomy" id="3888"/>
    <lineage>
        <taxon>Eukaryota</taxon>
        <taxon>Viridiplantae</taxon>
        <taxon>Streptophyta</taxon>
        <taxon>Embryophyta</taxon>
        <taxon>Tracheophyta</taxon>
        <taxon>Spermatophyta</taxon>
        <taxon>Magnoliopsida</taxon>
        <taxon>eudicotyledons</taxon>
        <taxon>Gunneridae</taxon>
        <taxon>Pentapetalae</taxon>
        <taxon>rosids</taxon>
        <taxon>fabids</taxon>
        <taxon>Fabales</taxon>
        <taxon>Fabaceae</taxon>
        <taxon>Papilionoideae</taxon>
        <taxon>50 kb inversion clade</taxon>
        <taxon>NPAAA clade</taxon>
        <taxon>Hologalegina</taxon>
        <taxon>IRL clade</taxon>
        <taxon>Fabeae</taxon>
        <taxon>Lathyrus</taxon>
    </lineage>
</organism>
<sequence length="966" mass="104969">MHNQDQRKTHTPGHENHGVYVCNKCGWPFPNPHPSAKHRRAHKKICGTIQGYKREQSGSDNERLSEDDYKTPGLVLSSSNNEKGNTGIKGKFTRAESDVFSDAVADFPDSGVKDHFLLQTLSGSSEFNDFEATDVTPLIANSSNEFQIKNSNIPQNESFELGNIVGVQGQQLSGSTVDPLISPVVDSKTEELSIVHGDGFSGLSSDSSLSKAAAVCDILPEKKIYAGEDVTGSRLTHGEKESNLKEKDEVKSGRDMFEIAESTNDIVCDISPEKNIYAGEDVTGSHLTRGEKESNWKGKDEVKSERDMVEIVESTNCIVGDGAVNPKEKKGSEFVSLRPQYELPLEVNSSIITKEVQVESANAIESSNSSEVKVLQEKEDVNVSSDPLPVHDDRLGVAYPHSESLKHEEDDSKESNFHFNTSQLSEKSGVLSEFSLGELATETYQRSHEIGVSMETEMSENDFSEEHGVDDIRENSQPKSSLMVSSNEYQREASFQSATDETFDIINVSHHPNDTTEINDVSVDGKVAGANVENDTEVLLNDYQPSDLLQSEVEESNVLYKNNGDDAGETSKTERCDRTVDEINSNIELYEEHNKPAGVAVDSHEEQATHLLVKTAEDFSIKHTPHSSTNTKPSAQHESAVEDDSNAEPVQDQGIDTSAGSHVATEDLTSKYTAHSSINTTKSSAQHVSAVEDNSGGEVSRITAVPLLVQDQSVNDLIKPTSPGTDASVDSSSRRESLEGNWGSSSVISMISDAPAVIDAETLPPMGSLASSEEGKSDLNTLQTALADRQLSGKSGTFELPSFTTLVEPNHAAASPKGAASEIPNPEPLSSTLPAGWFPTLNQVMNDSQGRKQNEETIAKITNRSSSKEHTPLKSLLGEVTHSSKKPKSPKVEETNDASELTTVNSILGPESPSAAQVAKEKAANEWNSPARYPANIKREKKKLKSKPFWLQFVCCSTAVDHPQRT</sequence>
<feature type="compositionally biased region" description="Polar residues" evidence="2">
    <location>
        <begin position="722"/>
        <end position="731"/>
    </location>
</feature>
<protein>
    <recommendedName>
        <fullName evidence="3">C2H2-type domain-containing protein</fullName>
    </recommendedName>
</protein>
<dbReference type="AlphaFoldDB" id="A0A9D4VJY3"/>
<dbReference type="PANTHER" id="PTHR35746">
    <property type="entry name" value="PENTATRICOPEPTIDE REPEAT (PPR) SUPERFAMILY PROTEIN"/>
    <property type="match status" value="1"/>
</dbReference>
<evidence type="ECO:0000259" key="3">
    <source>
        <dbReference type="PROSITE" id="PS50157"/>
    </source>
</evidence>
<dbReference type="OrthoDB" id="1939753at2759"/>
<feature type="domain" description="C2H2-type" evidence="3">
    <location>
        <begin position="20"/>
        <end position="42"/>
    </location>
</feature>
<keyword evidence="1" id="KW-0479">Metal-binding</keyword>
<feature type="compositionally biased region" description="Basic and acidic residues" evidence="2">
    <location>
        <begin position="464"/>
        <end position="476"/>
    </location>
</feature>
<evidence type="ECO:0000313" key="4">
    <source>
        <dbReference type="EMBL" id="KAI5385125.1"/>
    </source>
</evidence>
<dbReference type="EMBL" id="JAMSHJ010000007">
    <property type="protein sequence ID" value="KAI5385125.1"/>
    <property type="molecule type" value="Genomic_DNA"/>
</dbReference>
<feature type="region of interest" description="Disordered" evidence="2">
    <location>
        <begin position="456"/>
        <end position="496"/>
    </location>
</feature>
<evidence type="ECO:0000256" key="1">
    <source>
        <dbReference type="PROSITE-ProRule" id="PRU00042"/>
    </source>
</evidence>
<feature type="region of interest" description="Disordered" evidence="2">
    <location>
        <begin position="619"/>
        <end position="663"/>
    </location>
</feature>
<feature type="region of interest" description="Disordered" evidence="2">
    <location>
        <begin position="859"/>
        <end position="932"/>
    </location>
</feature>
<dbReference type="PROSITE" id="PS00028">
    <property type="entry name" value="ZINC_FINGER_C2H2_1"/>
    <property type="match status" value="1"/>
</dbReference>